<dbReference type="EMBL" id="CP017708">
    <property type="protein sequence ID" value="AOY83341.2"/>
    <property type="molecule type" value="Genomic_DNA"/>
</dbReference>
<reference evidence="3" key="2">
    <citation type="submission" date="2022-10" db="EMBL/GenBank/DDBJ databases">
        <authorList>
            <person name="Ngo T.-E."/>
        </authorList>
    </citation>
    <scope>NUCLEOTIDE SEQUENCE</scope>
    <source>
        <strain evidence="3">JHB</strain>
    </source>
</reference>
<dbReference type="InterPro" id="IPR025295">
    <property type="entry name" value="eCIS_core_dom"/>
</dbReference>
<reference evidence="3" key="1">
    <citation type="journal article" date="2017" name="Proc. Natl. Acad. Sci. U.S.A.">
        <title>Comparative genomics uncovers the prolific and distinctive metabolic potential of the cyanobacterial genus Moorea.</title>
        <authorList>
            <person name="Leao T."/>
            <person name="Castelao G."/>
            <person name="Korobeynikov A."/>
            <person name="Monroe E.A."/>
            <person name="Podell S."/>
            <person name="Glukhov E."/>
            <person name="Allen E.E."/>
            <person name="Gerwick W.H."/>
            <person name="Gerwick L."/>
        </authorList>
    </citation>
    <scope>NUCLEOTIDE SEQUENCE</scope>
    <source>
        <strain evidence="3">JHB</strain>
    </source>
</reference>
<feature type="compositionally biased region" description="Basic and acidic residues" evidence="1">
    <location>
        <begin position="19"/>
        <end position="28"/>
    </location>
</feature>
<dbReference type="Proteomes" id="UP000176944">
    <property type="component" value="Chromosome"/>
</dbReference>
<protein>
    <submittedName>
        <fullName evidence="3">DUF4157 domain-containing protein</fullName>
    </submittedName>
</protein>
<sequence length="598" mass="68659">MLQIPVRNNSGQPTLLQAKAKEPNRREEETESQSMQGKLPTLAVGEEKVVKPPTMVRHGQVQQHRTKGMPVAPREGGLCVRETPVQRQEEGKKAENKTGLPDRLKEGIERMSGYDLSGVRVNYNSPKPAQLNAHAYTQGQGIEVAPGQERHLPHEAWHVVQQMQGRVRPTMEVNGVRVNGDRGLEQEADVRGKRALQMRSREKVKIKGEEGVRTEGSALKERHPQLAGVREVIQRVKAKLYEGGDDEQEFKSDDEKSALFYIGYFTDNYEELDLQPSDLDKNFIKDVVTRLRHGSYDVSYLDNFEKALTKLQEKSEFDLGDLIESGGKEEEKIDQTERETLIREVREKVEKDIGGWYVQKDRTPEEDKQFMKDVMNKAREIIPRAFNREIEVKKNQKDLLNTVYACREQIINQYAKDCESKGVNVTNKYIHPAAYERLFGLIKGIVQDDKLITGICKDYASLCYGMIYQNDVAGRLNPKLAKMMNHVYVEVTIDGKQYAVDAWFNAKTKEDTRELLTKEEHEAKVTKAYKGISSLTKNDVSSFEEKKKGIENQESIEKSYEKFDVARKTWYENEHKYKKIAEKIMKQGKTEHVNRGVF</sequence>
<evidence type="ECO:0000313" key="3">
    <source>
        <dbReference type="EMBL" id="AOY83341.2"/>
    </source>
</evidence>
<proteinExistence type="predicted"/>
<feature type="domain" description="eCIS core" evidence="2">
    <location>
        <begin position="100"/>
        <end position="165"/>
    </location>
</feature>
<gene>
    <name evidence="3" type="ORF">BJP36_28895</name>
</gene>
<evidence type="ECO:0000256" key="1">
    <source>
        <dbReference type="SAM" id="MobiDB-lite"/>
    </source>
</evidence>
<accession>A0A1D9G724</accession>
<feature type="compositionally biased region" description="Polar residues" evidence="1">
    <location>
        <begin position="1"/>
        <end position="15"/>
    </location>
</feature>
<evidence type="ECO:0000259" key="2">
    <source>
        <dbReference type="Pfam" id="PF13699"/>
    </source>
</evidence>
<dbReference type="Pfam" id="PF13699">
    <property type="entry name" value="eCIS_core"/>
    <property type="match status" value="1"/>
</dbReference>
<organism evidence="3">
    <name type="scientific">Moorena producens (strain JHB)</name>
    <dbReference type="NCBI Taxonomy" id="1454205"/>
    <lineage>
        <taxon>Bacteria</taxon>
        <taxon>Bacillati</taxon>
        <taxon>Cyanobacteriota</taxon>
        <taxon>Cyanophyceae</taxon>
        <taxon>Coleofasciculales</taxon>
        <taxon>Coleofasciculaceae</taxon>
        <taxon>Moorena</taxon>
    </lineage>
</organism>
<dbReference type="AlphaFoldDB" id="A0A1D9G724"/>
<name>A0A1D9G724_MOOP1</name>
<feature type="region of interest" description="Disordered" evidence="1">
    <location>
        <begin position="1"/>
        <end position="75"/>
    </location>
</feature>